<comment type="caution">
    <text evidence="1">The sequence shown here is derived from an EMBL/GenBank/DDBJ whole genome shotgun (WGS) entry which is preliminary data.</text>
</comment>
<sequence length="138" mass="15227">MSVKTDRCGPPRMVSITMNCFSPVLHSEVKLAVLLPDGAGRGQRPAKVLYLLHGGEGNCMDWVRFTSIERYATGKNIAVIMPSANISRWNNMAMGENYSDFLVHDLPQRLRKVFPYLSYEPEDTYIAGLSMGGGGALT</sequence>
<reference evidence="1" key="2">
    <citation type="journal article" date="2021" name="PeerJ">
        <title>Extensive microbial diversity within the chicken gut microbiome revealed by metagenomics and culture.</title>
        <authorList>
            <person name="Gilroy R."/>
            <person name="Ravi A."/>
            <person name="Getino M."/>
            <person name="Pursley I."/>
            <person name="Horton D.L."/>
            <person name="Alikhan N.F."/>
            <person name="Baker D."/>
            <person name="Gharbi K."/>
            <person name="Hall N."/>
            <person name="Watson M."/>
            <person name="Adriaenssens E.M."/>
            <person name="Foster-Nyarko E."/>
            <person name="Jarju S."/>
            <person name="Secka A."/>
            <person name="Antonio M."/>
            <person name="Oren A."/>
            <person name="Chaudhuri R.R."/>
            <person name="La Ragione R."/>
            <person name="Hildebrand F."/>
            <person name="Pallen M.J."/>
        </authorList>
    </citation>
    <scope>NUCLEOTIDE SEQUENCE</scope>
    <source>
        <strain evidence="1">ChiHecec3B27-6122</strain>
    </source>
</reference>
<evidence type="ECO:0000313" key="1">
    <source>
        <dbReference type="EMBL" id="HIS98546.1"/>
    </source>
</evidence>
<organism evidence="1 2">
    <name type="scientific">Candidatus Scatomorpha pullistercoris</name>
    <dbReference type="NCBI Taxonomy" id="2840929"/>
    <lineage>
        <taxon>Bacteria</taxon>
        <taxon>Bacillati</taxon>
        <taxon>Bacillota</taxon>
        <taxon>Clostridia</taxon>
        <taxon>Eubacteriales</taxon>
        <taxon>Candidatus Scatomorpha</taxon>
    </lineage>
</organism>
<dbReference type="InterPro" id="IPR050583">
    <property type="entry name" value="Mycobacterial_A85_antigen"/>
</dbReference>
<name>A0A9D1KA08_9FIRM</name>
<dbReference type="GO" id="GO:0016747">
    <property type="term" value="F:acyltransferase activity, transferring groups other than amino-acyl groups"/>
    <property type="evidence" value="ECO:0007669"/>
    <property type="project" value="TreeGrafter"/>
</dbReference>
<reference evidence="1" key="1">
    <citation type="submission" date="2020-10" db="EMBL/GenBank/DDBJ databases">
        <authorList>
            <person name="Gilroy R."/>
        </authorList>
    </citation>
    <scope>NUCLEOTIDE SEQUENCE</scope>
    <source>
        <strain evidence="1">ChiHecec3B27-6122</strain>
    </source>
</reference>
<dbReference type="Proteomes" id="UP000886876">
    <property type="component" value="Unassembled WGS sequence"/>
</dbReference>
<dbReference type="Gene3D" id="3.40.50.1820">
    <property type="entry name" value="alpha/beta hydrolase"/>
    <property type="match status" value="1"/>
</dbReference>
<dbReference type="EMBL" id="DVJS01000276">
    <property type="protein sequence ID" value="HIS98546.1"/>
    <property type="molecule type" value="Genomic_DNA"/>
</dbReference>
<dbReference type="PANTHER" id="PTHR48098">
    <property type="entry name" value="ENTEROCHELIN ESTERASE-RELATED"/>
    <property type="match status" value="1"/>
</dbReference>
<dbReference type="InterPro" id="IPR029058">
    <property type="entry name" value="AB_hydrolase_fold"/>
</dbReference>
<feature type="non-terminal residue" evidence="1">
    <location>
        <position position="138"/>
    </location>
</feature>
<dbReference type="InterPro" id="IPR000801">
    <property type="entry name" value="Esterase-like"/>
</dbReference>
<gene>
    <name evidence="1" type="ORF">IAD42_11280</name>
</gene>
<evidence type="ECO:0000313" key="2">
    <source>
        <dbReference type="Proteomes" id="UP000886876"/>
    </source>
</evidence>
<proteinExistence type="predicted"/>
<dbReference type="PANTHER" id="PTHR48098:SF1">
    <property type="entry name" value="DIACYLGLYCEROL ACYLTRANSFERASE_MYCOLYLTRANSFERASE AG85A"/>
    <property type="match status" value="1"/>
</dbReference>
<accession>A0A9D1KA08</accession>
<dbReference type="Pfam" id="PF00756">
    <property type="entry name" value="Esterase"/>
    <property type="match status" value="1"/>
</dbReference>
<dbReference type="AlphaFoldDB" id="A0A9D1KA08"/>
<dbReference type="SUPFAM" id="SSF53474">
    <property type="entry name" value="alpha/beta-Hydrolases"/>
    <property type="match status" value="1"/>
</dbReference>
<protein>
    <submittedName>
        <fullName evidence="1">Esterase family protein</fullName>
    </submittedName>
</protein>